<keyword evidence="2 4" id="KW-0238">DNA-binding</keyword>
<dbReference type="InterPro" id="IPR004107">
    <property type="entry name" value="Integrase_SAM-like_N"/>
</dbReference>
<evidence type="ECO:0000259" key="5">
    <source>
        <dbReference type="PROSITE" id="PS51898"/>
    </source>
</evidence>
<dbReference type="InterPro" id="IPR010998">
    <property type="entry name" value="Integrase_recombinase_N"/>
</dbReference>
<dbReference type="InterPro" id="IPR050090">
    <property type="entry name" value="Tyrosine_recombinase_XerCD"/>
</dbReference>
<proteinExistence type="predicted"/>
<dbReference type="PROSITE" id="PS51900">
    <property type="entry name" value="CB"/>
    <property type="match status" value="1"/>
</dbReference>
<keyword evidence="3" id="KW-0233">DNA recombination</keyword>
<dbReference type="InterPro" id="IPR002104">
    <property type="entry name" value="Integrase_catalytic"/>
</dbReference>
<dbReference type="GO" id="GO:0003677">
    <property type="term" value="F:DNA binding"/>
    <property type="evidence" value="ECO:0007669"/>
    <property type="project" value="UniProtKB-UniRule"/>
</dbReference>
<evidence type="ECO:0000259" key="6">
    <source>
        <dbReference type="PROSITE" id="PS51900"/>
    </source>
</evidence>
<dbReference type="InterPro" id="IPR011010">
    <property type="entry name" value="DNA_brk_join_enz"/>
</dbReference>
<evidence type="ECO:0000256" key="4">
    <source>
        <dbReference type="PROSITE-ProRule" id="PRU01248"/>
    </source>
</evidence>
<feature type="domain" description="Tyr recombinase" evidence="5">
    <location>
        <begin position="109"/>
        <end position="273"/>
    </location>
</feature>
<organism evidence="7">
    <name type="scientific">uncultured Chloroflexia bacterium</name>
    <dbReference type="NCBI Taxonomy" id="1672391"/>
    <lineage>
        <taxon>Bacteria</taxon>
        <taxon>Bacillati</taxon>
        <taxon>Chloroflexota</taxon>
        <taxon>Chloroflexia</taxon>
        <taxon>environmental samples</taxon>
    </lineage>
</organism>
<dbReference type="Gene3D" id="1.10.443.10">
    <property type="entry name" value="Intergrase catalytic core"/>
    <property type="match status" value="1"/>
</dbReference>
<dbReference type="EMBL" id="CADCTK010000929">
    <property type="protein sequence ID" value="CAA9289470.1"/>
    <property type="molecule type" value="Genomic_DNA"/>
</dbReference>
<dbReference type="GO" id="GO:0015074">
    <property type="term" value="P:DNA integration"/>
    <property type="evidence" value="ECO:0007669"/>
    <property type="project" value="UniProtKB-KW"/>
</dbReference>
<evidence type="ECO:0000256" key="1">
    <source>
        <dbReference type="ARBA" id="ARBA00022908"/>
    </source>
</evidence>
<dbReference type="AlphaFoldDB" id="A0A6J4JX14"/>
<dbReference type="PANTHER" id="PTHR30349">
    <property type="entry name" value="PHAGE INTEGRASE-RELATED"/>
    <property type="match status" value="1"/>
</dbReference>
<dbReference type="PROSITE" id="PS51898">
    <property type="entry name" value="TYR_RECOMBINASE"/>
    <property type="match status" value="1"/>
</dbReference>
<dbReference type="Pfam" id="PF02899">
    <property type="entry name" value="Phage_int_SAM_1"/>
    <property type="match status" value="1"/>
</dbReference>
<keyword evidence="1" id="KW-0229">DNA integration</keyword>
<feature type="domain" description="Core-binding (CB)" evidence="6">
    <location>
        <begin position="4"/>
        <end position="88"/>
    </location>
</feature>
<dbReference type="InterPro" id="IPR013762">
    <property type="entry name" value="Integrase-like_cat_sf"/>
</dbReference>
<dbReference type="GO" id="GO:0006310">
    <property type="term" value="P:DNA recombination"/>
    <property type="evidence" value="ECO:0007669"/>
    <property type="project" value="UniProtKB-KW"/>
</dbReference>
<dbReference type="InterPro" id="IPR044068">
    <property type="entry name" value="CB"/>
</dbReference>
<evidence type="ECO:0000256" key="3">
    <source>
        <dbReference type="ARBA" id="ARBA00023172"/>
    </source>
</evidence>
<name>A0A6J4JX14_9CHLR</name>
<evidence type="ECO:0000313" key="7">
    <source>
        <dbReference type="EMBL" id="CAA9289470.1"/>
    </source>
</evidence>
<evidence type="ECO:0000256" key="2">
    <source>
        <dbReference type="ARBA" id="ARBA00023125"/>
    </source>
</evidence>
<sequence length="277" mass="31444">MVETWWKGALKEFERHLRAANRRPLTIHGYLSDLDQLRAWMIGAGRGAEVPSTADLRAWLAELQEGERAGATLARKRSALRAFFDFAAVEGLIPASPVERLELPTHEYELPQTLSREQIAALLRAAEPNARDYALLHVLLGCGLRVSEACALARTQIDMPNRLMYVAGRVVPVPRETMAVLEHWLASHTDALVFPIKQRMVRLLCEKYRTLAGIPKQVTPSLLRHTAAVWQLVDGVDPEQLKLRFGHEREDVLVHYINRASQLRENDLRNWQQSSLL</sequence>
<dbReference type="SUPFAM" id="SSF56349">
    <property type="entry name" value="DNA breaking-rejoining enzymes"/>
    <property type="match status" value="1"/>
</dbReference>
<dbReference type="PANTHER" id="PTHR30349:SF88">
    <property type="entry name" value="BLL1584 PROTEIN"/>
    <property type="match status" value="1"/>
</dbReference>
<dbReference type="Gene3D" id="1.10.150.130">
    <property type="match status" value="1"/>
</dbReference>
<reference evidence="7" key="1">
    <citation type="submission" date="2020-02" db="EMBL/GenBank/DDBJ databases">
        <authorList>
            <person name="Meier V. D."/>
        </authorList>
    </citation>
    <scope>NUCLEOTIDE SEQUENCE</scope>
    <source>
        <strain evidence="7">AVDCRST_MAG26</strain>
    </source>
</reference>
<protein>
    <submittedName>
        <fullName evidence="7">Uncharacterized protein</fullName>
    </submittedName>
</protein>
<gene>
    <name evidence="7" type="ORF">AVDCRST_MAG26-3986</name>
</gene>
<accession>A0A6J4JX14</accession>
<dbReference type="Pfam" id="PF00589">
    <property type="entry name" value="Phage_integrase"/>
    <property type="match status" value="1"/>
</dbReference>